<evidence type="ECO:0000256" key="1">
    <source>
        <dbReference type="SAM" id="SignalP"/>
    </source>
</evidence>
<protein>
    <submittedName>
        <fullName evidence="2">Uncharacterized protein</fullName>
    </submittedName>
</protein>
<proteinExistence type="predicted"/>
<keyword evidence="3" id="KW-1185">Reference proteome</keyword>
<gene>
    <name evidence="2" type="ORF">P8C59_004025</name>
</gene>
<dbReference type="AlphaFoldDB" id="A0AAD9I1D8"/>
<name>A0AAD9I1D8_9PEZI</name>
<dbReference type="Proteomes" id="UP001217918">
    <property type="component" value="Unassembled WGS sequence"/>
</dbReference>
<dbReference type="EMBL" id="JAQQPM010000003">
    <property type="protein sequence ID" value="KAK2069443.1"/>
    <property type="molecule type" value="Genomic_DNA"/>
</dbReference>
<organism evidence="2 3">
    <name type="scientific">Phyllachora maydis</name>
    <dbReference type="NCBI Taxonomy" id="1825666"/>
    <lineage>
        <taxon>Eukaryota</taxon>
        <taxon>Fungi</taxon>
        <taxon>Dikarya</taxon>
        <taxon>Ascomycota</taxon>
        <taxon>Pezizomycotina</taxon>
        <taxon>Sordariomycetes</taxon>
        <taxon>Sordariomycetidae</taxon>
        <taxon>Phyllachorales</taxon>
        <taxon>Phyllachoraceae</taxon>
        <taxon>Phyllachora</taxon>
    </lineage>
</organism>
<evidence type="ECO:0000313" key="3">
    <source>
        <dbReference type="Proteomes" id="UP001217918"/>
    </source>
</evidence>
<comment type="caution">
    <text evidence="2">The sequence shown here is derived from an EMBL/GenBank/DDBJ whole genome shotgun (WGS) entry which is preliminary data.</text>
</comment>
<reference evidence="2" key="1">
    <citation type="journal article" date="2023" name="Mol. Plant Microbe Interact.">
        <title>Elucidating the Obligate Nature and Biological Capacity of an Invasive Fungal Corn Pathogen.</title>
        <authorList>
            <person name="MacCready J.S."/>
            <person name="Roggenkamp E.M."/>
            <person name="Gdanetz K."/>
            <person name="Chilvers M.I."/>
        </authorList>
    </citation>
    <scope>NUCLEOTIDE SEQUENCE</scope>
    <source>
        <strain evidence="2">PM02</strain>
    </source>
</reference>
<evidence type="ECO:0000313" key="2">
    <source>
        <dbReference type="EMBL" id="KAK2069443.1"/>
    </source>
</evidence>
<sequence length="139" mass="14871">MILRPLLLLLLLLVASPPHGGGVLARHHIFCWCESAQVPDLDACLTAHACAQYPQDRSKFFGVYGGDAAAAPVARMSPRRNKCYGTRAWPVIPHPFLGGDEFLVACHDAAAAMAAAGACDGVVRSDVQSRCSFGYKTYP</sequence>
<keyword evidence="1" id="KW-0732">Signal</keyword>
<accession>A0AAD9I1D8</accession>
<feature type="signal peptide" evidence="1">
    <location>
        <begin position="1"/>
        <end position="21"/>
    </location>
</feature>
<feature type="chain" id="PRO_5042276564" evidence="1">
    <location>
        <begin position="22"/>
        <end position="139"/>
    </location>
</feature>